<feature type="region of interest" description="Disordered" evidence="1">
    <location>
        <begin position="1"/>
        <end position="21"/>
    </location>
</feature>
<evidence type="ECO:0000313" key="2">
    <source>
        <dbReference type="EMBL" id="KAK7750810.1"/>
    </source>
</evidence>
<protein>
    <submittedName>
        <fullName evidence="2">Uncharacterized protein</fullName>
    </submittedName>
</protein>
<keyword evidence="3" id="KW-1185">Reference proteome</keyword>
<evidence type="ECO:0000313" key="3">
    <source>
        <dbReference type="Proteomes" id="UP001320420"/>
    </source>
</evidence>
<gene>
    <name evidence="2" type="ORF">SLS62_007209</name>
</gene>
<proteinExistence type="predicted"/>
<name>A0AAN9UM41_9PEZI</name>
<dbReference type="Proteomes" id="UP001320420">
    <property type="component" value="Unassembled WGS sequence"/>
</dbReference>
<feature type="region of interest" description="Disordered" evidence="1">
    <location>
        <begin position="123"/>
        <end position="172"/>
    </location>
</feature>
<accession>A0AAN9UM41</accession>
<reference evidence="2 3" key="1">
    <citation type="submission" date="2024-02" db="EMBL/GenBank/DDBJ databases">
        <title>De novo assembly and annotation of 12 fungi associated with fruit tree decline syndrome in Ontario, Canada.</title>
        <authorList>
            <person name="Sulman M."/>
            <person name="Ellouze W."/>
            <person name="Ilyukhin E."/>
        </authorList>
    </citation>
    <scope>NUCLEOTIDE SEQUENCE [LARGE SCALE GENOMIC DNA]</scope>
    <source>
        <strain evidence="2 3">M11/M66-122</strain>
    </source>
</reference>
<dbReference type="EMBL" id="JAKJXP020000058">
    <property type="protein sequence ID" value="KAK7750810.1"/>
    <property type="molecule type" value="Genomic_DNA"/>
</dbReference>
<feature type="compositionally biased region" description="Low complexity" evidence="1">
    <location>
        <begin position="147"/>
        <end position="160"/>
    </location>
</feature>
<organism evidence="2 3">
    <name type="scientific">Diatrype stigma</name>
    <dbReference type="NCBI Taxonomy" id="117547"/>
    <lineage>
        <taxon>Eukaryota</taxon>
        <taxon>Fungi</taxon>
        <taxon>Dikarya</taxon>
        <taxon>Ascomycota</taxon>
        <taxon>Pezizomycotina</taxon>
        <taxon>Sordariomycetes</taxon>
        <taxon>Xylariomycetidae</taxon>
        <taxon>Xylariales</taxon>
        <taxon>Diatrypaceae</taxon>
        <taxon>Diatrype</taxon>
    </lineage>
</organism>
<dbReference type="AlphaFoldDB" id="A0AAN9UM41"/>
<evidence type="ECO:0000256" key="1">
    <source>
        <dbReference type="SAM" id="MobiDB-lite"/>
    </source>
</evidence>
<sequence length="315" mass="35439">MMARAVEEGQRQQHSHRSASIVQPGSIYKRWDQAELRRCRATGRTTEQYATFDLGGEIHPVFTNWTTHHSPGTGGDDAEEDEEGDALLFRELMQPLLLAGRILEAVGLPWLSDFFVHDGDDADADADDDAYDDGRDPFESTPPSPSPSSAYSQISGSSGRSHNRNHKGVGIDVPPAVARHHRATWASPELKQKWLDDTRRELRSPALALSVEWQLDGSMFGERGWVGYTCRHPRTAEMTLESLDSFDVIAGFDQDTLGREEEEEEERGKYKYRALSVLVMSEFPARLCELRSRGEERGEEYLLTAFMATVTILHE</sequence>
<comment type="caution">
    <text evidence="2">The sequence shown here is derived from an EMBL/GenBank/DDBJ whole genome shotgun (WGS) entry which is preliminary data.</text>
</comment>
<feature type="compositionally biased region" description="Basic and acidic residues" evidence="1">
    <location>
        <begin position="1"/>
        <end position="11"/>
    </location>
</feature>